<dbReference type="AlphaFoldDB" id="A0A1I2B9N8"/>
<keyword evidence="2" id="KW-1185">Reference proteome</keyword>
<evidence type="ECO:0000313" key="1">
    <source>
        <dbReference type="EMBL" id="SFE52851.1"/>
    </source>
</evidence>
<organism evidence="1 2">
    <name type="scientific">Actinoplanes philippinensis</name>
    <dbReference type="NCBI Taxonomy" id="35752"/>
    <lineage>
        <taxon>Bacteria</taxon>
        <taxon>Bacillati</taxon>
        <taxon>Actinomycetota</taxon>
        <taxon>Actinomycetes</taxon>
        <taxon>Micromonosporales</taxon>
        <taxon>Micromonosporaceae</taxon>
        <taxon>Actinoplanes</taxon>
    </lineage>
</organism>
<dbReference type="OrthoDB" id="3255150at2"/>
<gene>
    <name evidence="1" type="ORF">SAMN05421541_102192</name>
</gene>
<sequence length="143" mass="15213">MIAPMTAAAAGWVYAEVLTPAYRRAVGAEGRGKDEDQLGTAAVRVCPCQWGPCGRCKDLGNHDQCTTKVGFAGQPPVSSYGWVHNASGALVLLWSQALGRRVHVEVWPSGTPCAWRCPCDCPAVDPEQAFEQLDLFALAGGAR</sequence>
<dbReference type="EMBL" id="FONV01000002">
    <property type="protein sequence ID" value="SFE52851.1"/>
    <property type="molecule type" value="Genomic_DNA"/>
</dbReference>
<dbReference type="STRING" id="35752.SAMN05421541_102192"/>
<dbReference type="Pfam" id="PF19761">
    <property type="entry name" value="DUF6248"/>
    <property type="match status" value="1"/>
</dbReference>
<name>A0A1I2B9N8_9ACTN</name>
<dbReference type="InterPro" id="IPR046215">
    <property type="entry name" value="DUF6248"/>
</dbReference>
<proteinExistence type="predicted"/>
<dbReference type="RefSeq" id="WP_093610294.1">
    <property type="nucleotide sequence ID" value="NZ_BOMT01000016.1"/>
</dbReference>
<evidence type="ECO:0000313" key="2">
    <source>
        <dbReference type="Proteomes" id="UP000199645"/>
    </source>
</evidence>
<reference evidence="1 2" key="1">
    <citation type="submission" date="2016-10" db="EMBL/GenBank/DDBJ databases">
        <authorList>
            <person name="de Groot N.N."/>
        </authorList>
    </citation>
    <scope>NUCLEOTIDE SEQUENCE [LARGE SCALE GENOMIC DNA]</scope>
    <source>
        <strain evidence="1 2">DSM 43019</strain>
    </source>
</reference>
<protein>
    <submittedName>
        <fullName evidence="1">Uncharacterized protein</fullName>
    </submittedName>
</protein>
<dbReference type="Proteomes" id="UP000199645">
    <property type="component" value="Unassembled WGS sequence"/>
</dbReference>
<accession>A0A1I2B9N8</accession>